<organism evidence="2 3">
    <name type="scientific">Lactuca saligna</name>
    <name type="common">Willowleaf lettuce</name>
    <dbReference type="NCBI Taxonomy" id="75948"/>
    <lineage>
        <taxon>Eukaryota</taxon>
        <taxon>Viridiplantae</taxon>
        <taxon>Streptophyta</taxon>
        <taxon>Embryophyta</taxon>
        <taxon>Tracheophyta</taxon>
        <taxon>Spermatophyta</taxon>
        <taxon>Magnoliopsida</taxon>
        <taxon>eudicotyledons</taxon>
        <taxon>Gunneridae</taxon>
        <taxon>Pentapetalae</taxon>
        <taxon>asterids</taxon>
        <taxon>campanulids</taxon>
        <taxon>Asterales</taxon>
        <taxon>Asteraceae</taxon>
        <taxon>Cichorioideae</taxon>
        <taxon>Cichorieae</taxon>
        <taxon>Lactucinae</taxon>
        <taxon>Lactuca</taxon>
    </lineage>
</organism>
<protein>
    <submittedName>
        <fullName evidence="2">Uncharacterized protein</fullName>
    </submittedName>
</protein>
<evidence type="ECO:0000256" key="1">
    <source>
        <dbReference type="SAM" id="MobiDB-lite"/>
    </source>
</evidence>
<proteinExistence type="predicted"/>
<dbReference type="Proteomes" id="UP001177003">
    <property type="component" value="Chromosome 1"/>
</dbReference>
<keyword evidence="3" id="KW-1185">Reference proteome</keyword>
<gene>
    <name evidence="2" type="ORF">LSALG_LOCUS9560</name>
</gene>
<name>A0AA35YDS5_LACSI</name>
<feature type="compositionally biased region" description="Acidic residues" evidence="1">
    <location>
        <begin position="45"/>
        <end position="82"/>
    </location>
</feature>
<evidence type="ECO:0000313" key="2">
    <source>
        <dbReference type="EMBL" id="CAI9269178.1"/>
    </source>
</evidence>
<dbReference type="EMBL" id="OX465077">
    <property type="protein sequence ID" value="CAI9269178.1"/>
    <property type="molecule type" value="Genomic_DNA"/>
</dbReference>
<sequence length="127" mass="14719">MDDDSVTSGQIYVTDDALRSLLSRISGRVPTIHPADHAPMQYNEIEPEEEMDEEPEDDLEEDPEEEMEEESKEDPEEDMDADDENEVIIRIIRLTSTCSQLLFPWIFLSPPHKKLLEIQFHTGNMFP</sequence>
<feature type="region of interest" description="Disordered" evidence="1">
    <location>
        <begin position="29"/>
        <end position="82"/>
    </location>
</feature>
<evidence type="ECO:0000313" key="3">
    <source>
        <dbReference type="Proteomes" id="UP001177003"/>
    </source>
</evidence>
<accession>A0AA35YDS5</accession>
<dbReference type="AlphaFoldDB" id="A0AA35YDS5"/>
<reference evidence="2" key="1">
    <citation type="submission" date="2023-04" db="EMBL/GenBank/DDBJ databases">
        <authorList>
            <person name="Vijverberg K."/>
            <person name="Xiong W."/>
            <person name="Schranz E."/>
        </authorList>
    </citation>
    <scope>NUCLEOTIDE SEQUENCE</scope>
</reference>